<sequence length="70" mass="8193">MRLFPQQKFSQVIRKRTEKTVDSHRTSNHQKPSHISQMEKKDAVLNFKLSKMSQPDTNCVLATNDYKNTT</sequence>
<dbReference type="Proteomes" id="UP001196413">
    <property type="component" value="Unassembled WGS sequence"/>
</dbReference>
<dbReference type="AlphaFoldDB" id="A0AAD5MM67"/>
<feature type="region of interest" description="Disordered" evidence="1">
    <location>
        <begin position="1"/>
        <end position="38"/>
    </location>
</feature>
<dbReference type="EMBL" id="JAHQIW010004113">
    <property type="protein sequence ID" value="KAJ1361095.1"/>
    <property type="molecule type" value="Genomic_DNA"/>
</dbReference>
<keyword evidence="3" id="KW-1185">Reference proteome</keyword>
<organism evidence="2 3">
    <name type="scientific">Parelaphostrongylus tenuis</name>
    <name type="common">Meningeal worm</name>
    <dbReference type="NCBI Taxonomy" id="148309"/>
    <lineage>
        <taxon>Eukaryota</taxon>
        <taxon>Metazoa</taxon>
        <taxon>Ecdysozoa</taxon>
        <taxon>Nematoda</taxon>
        <taxon>Chromadorea</taxon>
        <taxon>Rhabditida</taxon>
        <taxon>Rhabditina</taxon>
        <taxon>Rhabditomorpha</taxon>
        <taxon>Strongyloidea</taxon>
        <taxon>Metastrongylidae</taxon>
        <taxon>Parelaphostrongylus</taxon>
    </lineage>
</organism>
<evidence type="ECO:0000256" key="1">
    <source>
        <dbReference type="SAM" id="MobiDB-lite"/>
    </source>
</evidence>
<proteinExistence type="predicted"/>
<evidence type="ECO:0000313" key="3">
    <source>
        <dbReference type="Proteomes" id="UP001196413"/>
    </source>
</evidence>
<reference evidence="2" key="1">
    <citation type="submission" date="2021-06" db="EMBL/GenBank/DDBJ databases">
        <title>Parelaphostrongylus tenuis whole genome reference sequence.</title>
        <authorList>
            <person name="Garwood T.J."/>
            <person name="Larsen P.A."/>
            <person name="Fountain-Jones N.M."/>
            <person name="Garbe J.R."/>
            <person name="Macchietto M.G."/>
            <person name="Kania S.A."/>
            <person name="Gerhold R.W."/>
            <person name="Richards J.E."/>
            <person name="Wolf T.M."/>
        </authorList>
    </citation>
    <scope>NUCLEOTIDE SEQUENCE</scope>
    <source>
        <strain evidence="2">MNPRO001-30</strain>
        <tissue evidence="2">Meninges</tissue>
    </source>
</reference>
<protein>
    <submittedName>
        <fullName evidence="2">Uncharacterized protein</fullName>
    </submittedName>
</protein>
<name>A0AAD5MM67_PARTN</name>
<evidence type="ECO:0000313" key="2">
    <source>
        <dbReference type="EMBL" id="KAJ1361095.1"/>
    </source>
</evidence>
<accession>A0AAD5MM67</accession>
<comment type="caution">
    <text evidence="2">The sequence shown here is derived from an EMBL/GenBank/DDBJ whole genome shotgun (WGS) entry which is preliminary data.</text>
</comment>
<gene>
    <name evidence="2" type="ORF">KIN20_020272</name>
</gene>